<evidence type="ECO:0000256" key="2">
    <source>
        <dbReference type="ARBA" id="ARBA00004714"/>
    </source>
</evidence>
<comment type="similarity">
    <text evidence="3">Belongs to the class I fructose-bisphosphate aldolase family.</text>
</comment>
<name>A0A2R6PLK1_ACTCC</name>
<evidence type="ECO:0000313" key="8">
    <source>
        <dbReference type="Proteomes" id="UP000241394"/>
    </source>
</evidence>
<accession>A0A2R6PLK1</accession>
<dbReference type="EMBL" id="NKQK01000024">
    <property type="protein sequence ID" value="PSR92947.1"/>
    <property type="molecule type" value="Genomic_DNA"/>
</dbReference>
<dbReference type="Pfam" id="PF00274">
    <property type="entry name" value="Glycolytic"/>
    <property type="match status" value="1"/>
</dbReference>
<evidence type="ECO:0000256" key="4">
    <source>
        <dbReference type="ARBA" id="ARBA00013068"/>
    </source>
</evidence>
<organism evidence="7 8">
    <name type="scientific">Actinidia chinensis var. chinensis</name>
    <name type="common">Chinese soft-hair kiwi</name>
    <dbReference type="NCBI Taxonomy" id="1590841"/>
    <lineage>
        <taxon>Eukaryota</taxon>
        <taxon>Viridiplantae</taxon>
        <taxon>Streptophyta</taxon>
        <taxon>Embryophyta</taxon>
        <taxon>Tracheophyta</taxon>
        <taxon>Spermatophyta</taxon>
        <taxon>Magnoliopsida</taxon>
        <taxon>eudicotyledons</taxon>
        <taxon>Gunneridae</taxon>
        <taxon>Pentapetalae</taxon>
        <taxon>asterids</taxon>
        <taxon>Ericales</taxon>
        <taxon>Actinidiaceae</taxon>
        <taxon>Actinidia</taxon>
    </lineage>
</organism>
<reference evidence="8" key="2">
    <citation type="journal article" date="2018" name="BMC Genomics">
        <title>A manually annotated Actinidia chinensis var. chinensis (kiwifruit) genome highlights the challenges associated with draft genomes and gene prediction in plants.</title>
        <authorList>
            <person name="Pilkington S.M."/>
            <person name="Crowhurst R."/>
            <person name="Hilario E."/>
            <person name="Nardozza S."/>
            <person name="Fraser L."/>
            <person name="Peng Y."/>
            <person name="Gunaseelan K."/>
            <person name="Simpson R."/>
            <person name="Tahir J."/>
            <person name="Deroles S.C."/>
            <person name="Templeton K."/>
            <person name="Luo Z."/>
            <person name="Davy M."/>
            <person name="Cheng C."/>
            <person name="McNeilage M."/>
            <person name="Scaglione D."/>
            <person name="Liu Y."/>
            <person name="Zhang Q."/>
            <person name="Datson P."/>
            <person name="De Silva N."/>
            <person name="Gardiner S.E."/>
            <person name="Bassett H."/>
            <person name="Chagne D."/>
            <person name="McCallum J."/>
            <person name="Dzierzon H."/>
            <person name="Deng C."/>
            <person name="Wang Y.Y."/>
            <person name="Barron L."/>
            <person name="Manako K."/>
            <person name="Bowen J."/>
            <person name="Foster T.M."/>
            <person name="Erridge Z.A."/>
            <person name="Tiffin H."/>
            <person name="Waite C.N."/>
            <person name="Davies K.M."/>
            <person name="Grierson E.P."/>
            <person name="Laing W.A."/>
            <person name="Kirk R."/>
            <person name="Chen X."/>
            <person name="Wood M."/>
            <person name="Montefiori M."/>
            <person name="Brummell D.A."/>
            <person name="Schwinn K.E."/>
            <person name="Catanach A."/>
            <person name="Fullerton C."/>
            <person name="Li D."/>
            <person name="Meiyalaghan S."/>
            <person name="Nieuwenhuizen N."/>
            <person name="Read N."/>
            <person name="Prakash R."/>
            <person name="Hunter D."/>
            <person name="Zhang H."/>
            <person name="McKenzie M."/>
            <person name="Knabel M."/>
            <person name="Harris A."/>
            <person name="Allan A.C."/>
            <person name="Gleave A."/>
            <person name="Chen A."/>
            <person name="Janssen B.J."/>
            <person name="Plunkett B."/>
            <person name="Ampomah-Dwamena C."/>
            <person name="Voogd C."/>
            <person name="Leif D."/>
            <person name="Lafferty D."/>
            <person name="Souleyre E.J.F."/>
            <person name="Varkonyi-Gasic E."/>
            <person name="Gambi F."/>
            <person name="Hanley J."/>
            <person name="Yao J.L."/>
            <person name="Cheung J."/>
            <person name="David K.M."/>
            <person name="Warren B."/>
            <person name="Marsh K."/>
            <person name="Snowden K.C."/>
            <person name="Lin-Wang K."/>
            <person name="Brian L."/>
            <person name="Martinez-Sanchez M."/>
            <person name="Wang M."/>
            <person name="Ileperuma N."/>
            <person name="Macnee N."/>
            <person name="Campin R."/>
            <person name="McAtee P."/>
            <person name="Drummond R.S.M."/>
            <person name="Espley R.V."/>
            <person name="Ireland H.S."/>
            <person name="Wu R."/>
            <person name="Atkinson R.G."/>
            <person name="Karunairetnam S."/>
            <person name="Bulley S."/>
            <person name="Chunkath S."/>
            <person name="Hanley Z."/>
            <person name="Storey R."/>
            <person name="Thrimawithana A.H."/>
            <person name="Thomson S."/>
            <person name="David C."/>
            <person name="Testolin R."/>
            <person name="Huang H."/>
            <person name="Hellens R.P."/>
            <person name="Schaffer R.J."/>
        </authorList>
    </citation>
    <scope>NUCLEOTIDE SEQUENCE [LARGE SCALE GENOMIC DNA]</scope>
    <source>
        <strain evidence="8">cv. Red5</strain>
    </source>
</reference>
<dbReference type="InterPro" id="IPR013785">
    <property type="entry name" value="Aldolase_TIM"/>
</dbReference>
<proteinExistence type="inferred from homology"/>
<reference evidence="7 8" key="1">
    <citation type="submission" date="2017-07" db="EMBL/GenBank/DDBJ databases">
        <title>An improved, manually edited Actinidia chinensis var. chinensis (kiwifruit) genome highlights the challenges associated with draft genomes and gene prediction in plants.</title>
        <authorList>
            <person name="Pilkington S."/>
            <person name="Crowhurst R."/>
            <person name="Hilario E."/>
            <person name="Nardozza S."/>
            <person name="Fraser L."/>
            <person name="Peng Y."/>
            <person name="Gunaseelan K."/>
            <person name="Simpson R."/>
            <person name="Tahir J."/>
            <person name="Deroles S."/>
            <person name="Templeton K."/>
            <person name="Luo Z."/>
            <person name="Davy M."/>
            <person name="Cheng C."/>
            <person name="Mcneilage M."/>
            <person name="Scaglione D."/>
            <person name="Liu Y."/>
            <person name="Zhang Q."/>
            <person name="Datson P."/>
            <person name="De Silva N."/>
            <person name="Gardiner S."/>
            <person name="Bassett H."/>
            <person name="Chagne D."/>
            <person name="Mccallum J."/>
            <person name="Dzierzon H."/>
            <person name="Deng C."/>
            <person name="Wang Y.-Y."/>
            <person name="Barron N."/>
            <person name="Manako K."/>
            <person name="Bowen J."/>
            <person name="Foster T."/>
            <person name="Erridge Z."/>
            <person name="Tiffin H."/>
            <person name="Waite C."/>
            <person name="Davies K."/>
            <person name="Grierson E."/>
            <person name="Laing W."/>
            <person name="Kirk R."/>
            <person name="Chen X."/>
            <person name="Wood M."/>
            <person name="Montefiori M."/>
            <person name="Brummell D."/>
            <person name="Schwinn K."/>
            <person name="Catanach A."/>
            <person name="Fullerton C."/>
            <person name="Li D."/>
            <person name="Meiyalaghan S."/>
            <person name="Nieuwenhuizen N."/>
            <person name="Read N."/>
            <person name="Prakash R."/>
            <person name="Hunter D."/>
            <person name="Zhang H."/>
            <person name="Mckenzie M."/>
            <person name="Knabel M."/>
            <person name="Harris A."/>
            <person name="Allan A."/>
            <person name="Chen A."/>
            <person name="Janssen B."/>
            <person name="Plunkett B."/>
            <person name="Dwamena C."/>
            <person name="Voogd C."/>
            <person name="Leif D."/>
            <person name="Lafferty D."/>
            <person name="Souleyre E."/>
            <person name="Varkonyi-Gasic E."/>
            <person name="Gambi F."/>
            <person name="Hanley J."/>
            <person name="Yao J.-L."/>
            <person name="Cheung J."/>
            <person name="David K."/>
            <person name="Warren B."/>
            <person name="Marsh K."/>
            <person name="Snowden K."/>
            <person name="Lin-Wang K."/>
            <person name="Brian L."/>
            <person name="Martinez-Sanchez M."/>
            <person name="Wang M."/>
            <person name="Ileperuma N."/>
            <person name="Macnee N."/>
            <person name="Campin R."/>
            <person name="Mcatee P."/>
            <person name="Drummond R."/>
            <person name="Espley R."/>
            <person name="Ireland H."/>
            <person name="Wu R."/>
            <person name="Atkinson R."/>
            <person name="Karunairetnam S."/>
            <person name="Bulley S."/>
            <person name="Chunkath S."/>
            <person name="Hanley Z."/>
            <person name="Storey R."/>
            <person name="Thrimawithana A."/>
            <person name="Thomson S."/>
            <person name="David C."/>
            <person name="Testolin R."/>
        </authorList>
    </citation>
    <scope>NUCLEOTIDE SEQUENCE [LARGE SCALE GENOMIC DNA]</scope>
    <source>
        <strain evidence="8">cv. Red5</strain>
        <tissue evidence="7">Young leaf</tissue>
    </source>
</reference>
<sequence>MSFSLLNFGIYVSIIEIIVHVADELIANATYIGTPGKGILAADESTGTMGKHLSSINVENVESNRQAFRELLFTTPGALQYLSGVILFEETLYQKTATGAGKCQGPAPINPRYLTEQKLLKRMIRMQNGVEADDCDSDDQVVEENADLDEDCIGGEGIYRKLVYHALQPCDDQAIVDDSCLAI</sequence>
<gene>
    <name evidence="7" type="ORF">CEY00_Acc27551</name>
</gene>
<comment type="catalytic activity">
    <reaction evidence="1">
        <text>beta-D-fructose 1,6-bisphosphate = D-glyceraldehyde 3-phosphate + dihydroxyacetone phosphate</text>
        <dbReference type="Rhea" id="RHEA:14729"/>
        <dbReference type="ChEBI" id="CHEBI:32966"/>
        <dbReference type="ChEBI" id="CHEBI:57642"/>
        <dbReference type="ChEBI" id="CHEBI:59776"/>
        <dbReference type="EC" id="4.1.2.13"/>
    </reaction>
</comment>
<evidence type="ECO:0000256" key="1">
    <source>
        <dbReference type="ARBA" id="ARBA00000441"/>
    </source>
</evidence>
<dbReference type="InterPro" id="IPR000741">
    <property type="entry name" value="FBA_I"/>
</dbReference>
<evidence type="ECO:0000256" key="5">
    <source>
        <dbReference type="ARBA" id="ARBA00023152"/>
    </source>
</evidence>
<keyword evidence="8" id="KW-1185">Reference proteome</keyword>
<comment type="pathway">
    <text evidence="2">Carbohydrate degradation; glycolysis; D-glyceraldehyde 3-phosphate and glycerone phosphate from D-glucose: step 4/4.</text>
</comment>
<dbReference type="GO" id="GO:0004332">
    <property type="term" value="F:fructose-bisphosphate aldolase activity"/>
    <property type="evidence" value="ECO:0007669"/>
    <property type="project" value="UniProtKB-EC"/>
</dbReference>
<dbReference type="InParanoid" id="A0A2R6PLK1"/>
<dbReference type="STRING" id="1590841.A0A2R6PLK1"/>
<dbReference type="UniPathway" id="UPA00109">
    <property type="reaction ID" value="UER00183"/>
</dbReference>
<dbReference type="PANTHER" id="PTHR11627">
    <property type="entry name" value="FRUCTOSE-BISPHOSPHATE ALDOLASE"/>
    <property type="match status" value="1"/>
</dbReference>
<dbReference type="Gene3D" id="3.20.20.70">
    <property type="entry name" value="Aldolase class I"/>
    <property type="match status" value="1"/>
</dbReference>
<dbReference type="Gramene" id="PSR92947">
    <property type="protein sequence ID" value="PSR92947"/>
    <property type="gene ID" value="CEY00_Acc27551"/>
</dbReference>
<keyword evidence="5" id="KW-0324">Glycolysis</keyword>
<evidence type="ECO:0000256" key="3">
    <source>
        <dbReference type="ARBA" id="ARBA00010387"/>
    </source>
</evidence>
<protein>
    <recommendedName>
        <fullName evidence="4">fructose-bisphosphate aldolase</fullName>
        <ecNumber evidence="4">4.1.2.13</ecNumber>
    </recommendedName>
</protein>
<comment type="caution">
    <text evidence="7">The sequence shown here is derived from an EMBL/GenBank/DDBJ whole genome shotgun (WGS) entry which is preliminary data.</text>
</comment>
<dbReference type="Proteomes" id="UP000241394">
    <property type="component" value="Chromosome LG24"/>
</dbReference>
<evidence type="ECO:0000313" key="7">
    <source>
        <dbReference type="EMBL" id="PSR92947.1"/>
    </source>
</evidence>
<dbReference type="OrthoDB" id="36455at2759"/>
<evidence type="ECO:0000256" key="6">
    <source>
        <dbReference type="ARBA" id="ARBA00023239"/>
    </source>
</evidence>
<dbReference type="GO" id="GO:0006096">
    <property type="term" value="P:glycolytic process"/>
    <property type="evidence" value="ECO:0007669"/>
    <property type="project" value="UniProtKB-UniPathway"/>
</dbReference>
<dbReference type="AlphaFoldDB" id="A0A2R6PLK1"/>
<keyword evidence="6" id="KW-0456">Lyase</keyword>
<dbReference type="EC" id="4.1.2.13" evidence="4"/>
<dbReference type="SUPFAM" id="SSF51569">
    <property type="entry name" value="Aldolase"/>
    <property type="match status" value="1"/>
</dbReference>